<dbReference type="Proteomes" id="UP000306808">
    <property type="component" value="Unassembled WGS sequence"/>
</dbReference>
<evidence type="ECO:0000313" key="2">
    <source>
        <dbReference type="Proteomes" id="UP000306808"/>
    </source>
</evidence>
<dbReference type="AlphaFoldDB" id="A0A4U0NJC7"/>
<dbReference type="Pfam" id="PF15566">
    <property type="entry name" value="Imm32"/>
    <property type="match status" value="1"/>
</dbReference>
<keyword evidence="2" id="KW-1185">Reference proteome</keyword>
<name>A0A4U0NJC7_9SPHI</name>
<dbReference type="InterPro" id="IPR029083">
    <property type="entry name" value="Imm32"/>
</dbReference>
<sequence>MFVTHNEDEFEGEISKWNEILIHGDPEGLKSFAKLLIEIAELNQEEVDDKYLPIGAREQYCLSPKLELANSSDTVIVGRLDAKGSGKFYERFIPKAK</sequence>
<proteinExistence type="predicted"/>
<accession>A0A4U0NJC7</accession>
<reference evidence="1 2" key="1">
    <citation type="submission" date="2019-04" db="EMBL/GenBank/DDBJ databases">
        <title>Sphingobacterium olei sp. nov., isolated from oil-contaminated soil.</title>
        <authorList>
            <person name="Liu B."/>
        </authorList>
    </citation>
    <scope>NUCLEOTIDE SEQUENCE [LARGE SCALE GENOMIC DNA]</scope>
    <source>
        <strain evidence="1 2">HAL-9</strain>
    </source>
</reference>
<comment type="caution">
    <text evidence="1">The sequence shown here is derived from an EMBL/GenBank/DDBJ whole genome shotgun (WGS) entry which is preliminary data.</text>
</comment>
<organism evidence="1 2">
    <name type="scientific">Sphingobacterium olei</name>
    <dbReference type="NCBI Taxonomy" id="2571155"/>
    <lineage>
        <taxon>Bacteria</taxon>
        <taxon>Pseudomonadati</taxon>
        <taxon>Bacteroidota</taxon>
        <taxon>Sphingobacteriia</taxon>
        <taxon>Sphingobacteriales</taxon>
        <taxon>Sphingobacteriaceae</taxon>
        <taxon>Sphingobacterium</taxon>
    </lineage>
</organism>
<dbReference type="EMBL" id="SUME01000007">
    <property type="protein sequence ID" value="TJZ53832.1"/>
    <property type="molecule type" value="Genomic_DNA"/>
</dbReference>
<protein>
    <submittedName>
        <fullName evidence="1">Uncharacterized protein</fullName>
    </submittedName>
</protein>
<evidence type="ECO:0000313" key="1">
    <source>
        <dbReference type="EMBL" id="TJZ53832.1"/>
    </source>
</evidence>
<dbReference type="OrthoDB" id="1448109at2"/>
<gene>
    <name evidence="1" type="ORF">FAZ15_17485</name>
</gene>